<sequence length="269" mass="30556">MQQDKISVIVWNEYRHERENEAIRAVYPQGMHHTIAAGLEATPARSRAALPLQVETATLDEPDHGLSAERLEGCDVLIWWGHKAHDAVSDATVELIQRRVLEGMGLIVLHSGHFSKIFRRLLGTNCSLKWREADEKERLWVVEPSHPIAAGLPEYFELPYEEMYGERFDIPAPDELVLLSWFEGGEVFRSGCCWQRGHGRIFYFRPGHEAYPTYHDANIQQVLANAVQWAAPRVQIVDQCPNAPALEPIKARDMQFAKVGILQGAEDLK</sequence>
<dbReference type="InterPro" id="IPR029062">
    <property type="entry name" value="Class_I_gatase-like"/>
</dbReference>
<organism evidence="2 3">
    <name type="scientific">Malikia spinosa</name>
    <dbReference type="NCBI Taxonomy" id="86180"/>
    <lineage>
        <taxon>Bacteria</taxon>
        <taxon>Pseudomonadati</taxon>
        <taxon>Pseudomonadota</taxon>
        <taxon>Betaproteobacteria</taxon>
        <taxon>Burkholderiales</taxon>
        <taxon>Comamonadaceae</taxon>
        <taxon>Malikia</taxon>
    </lineage>
</organism>
<dbReference type="OrthoDB" id="252909at2"/>
<dbReference type="Proteomes" id="UP000238326">
    <property type="component" value="Unassembled WGS sequence"/>
</dbReference>
<dbReference type="EMBL" id="PVLR01000043">
    <property type="protein sequence ID" value="PRD67906.1"/>
    <property type="molecule type" value="Genomic_DNA"/>
</dbReference>
<reference evidence="2 3" key="1">
    <citation type="submission" date="2018-03" db="EMBL/GenBank/DDBJ databases">
        <title>Comparative genomics illustrates the genes involved in a hyperalkaliphilic mechanisms of Serpentinomonas isolated from highly-alkaline calcium-rich serpentinized springs.</title>
        <authorList>
            <person name="Suzuki S."/>
            <person name="Ishii S."/>
            <person name="Walworth N."/>
            <person name="Bird L."/>
            <person name="Kuenen J.G."/>
            <person name="Nealson K.H."/>
        </authorList>
    </citation>
    <scope>NUCLEOTIDE SEQUENCE [LARGE SCALE GENOMIC DNA]</scope>
    <source>
        <strain evidence="2 3">83</strain>
    </source>
</reference>
<accession>A0A2S9KBR4</accession>
<dbReference type="Gene3D" id="3.40.50.880">
    <property type="match status" value="1"/>
</dbReference>
<evidence type="ECO:0000313" key="3">
    <source>
        <dbReference type="Proteomes" id="UP000238326"/>
    </source>
</evidence>
<evidence type="ECO:0000313" key="2">
    <source>
        <dbReference type="EMBL" id="PRD67906.1"/>
    </source>
</evidence>
<feature type="domain" description="ThuA-like" evidence="1">
    <location>
        <begin position="8"/>
        <end position="230"/>
    </location>
</feature>
<dbReference type="PIRSF" id="PIRSF030013">
    <property type="entry name" value="ThuA"/>
    <property type="match status" value="1"/>
</dbReference>
<dbReference type="AlphaFoldDB" id="A0A2S9KBR4"/>
<comment type="caution">
    <text evidence="2">The sequence shown here is derived from an EMBL/GenBank/DDBJ whole genome shotgun (WGS) entry which is preliminary data.</text>
</comment>
<protein>
    <submittedName>
        <fullName evidence="2">Trehalose utilization protein ThuA</fullName>
    </submittedName>
</protein>
<dbReference type="Pfam" id="PF06283">
    <property type="entry name" value="ThuA"/>
    <property type="match status" value="1"/>
</dbReference>
<evidence type="ECO:0000259" key="1">
    <source>
        <dbReference type="Pfam" id="PF06283"/>
    </source>
</evidence>
<dbReference type="RefSeq" id="WP_105730547.1">
    <property type="nucleotide sequence ID" value="NZ_PVLR01000043.1"/>
</dbReference>
<gene>
    <name evidence="2" type="ORF">C6P61_13990</name>
</gene>
<dbReference type="InterPro" id="IPR029010">
    <property type="entry name" value="ThuA-like"/>
</dbReference>
<dbReference type="SUPFAM" id="SSF52317">
    <property type="entry name" value="Class I glutamine amidotransferase-like"/>
    <property type="match status" value="1"/>
</dbReference>
<dbReference type="InterPro" id="IPR009381">
    <property type="entry name" value="Trehalose_catabolism_ThuA_prok"/>
</dbReference>
<keyword evidence="3" id="KW-1185">Reference proteome</keyword>
<name>A0A2S9KBR4_9BURK</name>
<proteinExistence type="predicted"/>